<proteinExistence type="predicted"/>
<evidence type="ECO:0008006" key="5">
    <source>
        <dbReference type="Google" id="ProtNLM"/>
    </source>
</evidence>
<dbReference type="EMBL" id="BOSL01000002">
    <property type="protein sequence ID" value="GIP51993.1"/>
    <property type="molecule type" value="Genomic_DNA"/>
</dbReference>
<dbReference type="RefSeq" id="WP_213653984.1">
    <property type="nucleotide sequence ID" value="NZ_BOSL01000002.1"/>
</dbReference>
<sequence>MDFLAEWLKEIIIVVLIAVFIDLLLPNRAMERYVKFVVSLLILLTLLSPVLRIFSSDAKQKIETAFAGNWSDQDGGNTANSTEAILLQGEQLRKQQEAEALQWAGEEAARQMKEQIERTTGLPVERVTVTLTEEKAASKKDADTKTEGTGPSIKQVEVVMREVSEGSEQAEAEESRKIEIQPVEKVKVDIDGGSEGSVNPSDSKNLDPVTESDDIQAREAMAETENAISSNREDQLEQRQLQSILEGKVEELLYREWGISPEFVTVKSGNGK</sequence>
<keyword evidence="2" id="KW-1133">Transmembrane helix</keyword>
<evidence type="ECO:0000313" key="3">
    <source>
        <dbReference type="EMBL" id="GIP51993.1"/>
    </source>
</evidence>
<protein>
    <recommendedName>
        <fullName evidence="5">Stage III sporulation protein AF</fullName>
    </recommendedName>
</protein>
<keyword evidence="4" id="KW-1185">Reference proteome</keyword>
<keyword evidence="2" id="KW-0472">Membrane</keyword>
<feature type="transmembrane region" description="Helical" evidence="2">
    <location>
        <begin position="7"/>
        <end position="27"/>
    </location>
</feature>
<reference evidence="3 4" key="1">
    <citation type="submission" date="2021-03" db="EMBL/GenBank/DDBJ databases">
        <title>Antimicrobial resistance genes in bacteria isolated from Japanese honey, and their potential for conferring macrolide and lincosamide resistance in the American foulbrood pathogen Paenibacillus larvae.</title>
        <authorList>
            <person name="Okamoto M."/>
            <person name="Kumagai M."/>
            <person name="Kanamori H."/>
            <person name="Takamatsu D."/>
        </authorList>
    </citation>
    <scope>NUCLEOTIDE SEQUENCE [LARGE SCALE GENOMIC DNA]</scope>
    <source>
        <strain evidence="3 4">J42TS3</strain>
    </source>
</reference>
<dbReference type="InterPro" id="IPR014245">
    <property type="entry name" value="Spore_III_AF"/>
</dbReference>
<organism evidence="3 4">
    <name type="scientific">Paenibacillus vini</name>
    <dbReference type="NCBI Taxonomy" id="1476024"/>
    <lineage>
        <taxon>Bacteria</taxon>
        <taxon>Bacillati</taxon>
        <taxon>Bacillota</taxon>
        <taxon>Bacilli</taxon>
        <taxon>Bacillales</taxon>
        <taxon>Paenibacillaceae</taxon>
        <taxon>Paenibacillus</taxon>
    </lineage>
</organism>
<evidence type="ECO:0000256" key="1">
    <source>
        <dbReference type="SAM" id="MobiDB-lite"/>
    </source>
</evidence>
<keyword evidence="2" id="KW-0812">Transmembrane</keyword>
<comment type="caution">
    <text evidence="3">The sequence shown here is derived from an EMBL/GenBank/DDBJ whole genome shotgun (WGS) entry which is preliminary data.</text>
</comment>
<dbReference type="Proteomes" id="UP000679992">
    <property type="component" value="Unassembled WGS sequence"/>
</dbReference>
<dbReference type="Pfam" id="PF09581">
    <property type="entry name" value="Spore_III_AF"/>
    <property type="match status" value="1"/>
</dbReference>
<evidence type="ECO:0000313" key="4">
    <source>
        <dbReference type="Proteomes" id="UP000679992"/>
    </source>
</evidence>
<evidence type="ECO:0000256" key="2">
    <source>
        <dbReference type="SAM" id="Phobius"/>
    </source>
</evidence>
<feature type="transmembrane region" description="Helical" evidence="2">
    <location>
        <begin position="33"/>
        <end position="54"/>
    </location>
</feature>
<gene>
    <name evidence="3" type="ORF">J42TS3_10280</name>
</gene>
<feature type="region of interest" description="Disordered" evidence="1">
    <location>
        <begin position="190"/>
        <end position="212"/>
    </location>
</feature>
<accession>A0ABQ4M7L8</accession>
<dbReference type="NCBIfam" id="TIGR02896">
    <property type="entry name" value="spore_III_AF"/>
    <property type="match status" value="1"/>
</dbReference>
<name>A0ABQ4M7L8_9BACL</name>